<dbReference type="SMART" id="SM00327">
    <property type="entry name" value="VWA"/>
    <property type="match status" value="1"/>
</dbReference>
<dbReference type="Gene3D" id="3.50.4.10">
    <property type="entry name" value="Hepatocyte Growth Factor"/>
    <property type="match status" value="1"/>
</dbReference>
<dbReference type="CDD" id="cd01099">
    <property type="entry name" value="PAN_AP_HGF"/>
    <property type="match status" value="1"/>
</dbReference>
<feature type="domain" description="Apple" evidence="2">
    <location>
        <begin position="199"/>
        <end position="283"/>
    </location>
</feature>
<dbReference type="InterPro" id="IPR003609">
    <property type="entry name" value="Pan_app"/>
</dbReference>
<gene>
    <name evidence="3" type="ORF">PMEA_00010494</name>
</gene>
<evidence type="ECO:0000259" key="2">
    <source>
        <dbReference type="PROSITE" id="PS50948"/>
    </source>
</evidence>
<comment type="caution">
    <text evidence="3">The sequence shown here is derived from an EMBL/GenBank/DDBJ whole genome shotgun (WGS) entry which is preliminary data.</text>
</comment>
<evidence type="ECO:0000313" key="4">
    <source>
        <dbReference type="Proteomes" id="UP001159428"/>
    </source>
</evidence>
<accession>A0AAU9VRK6</accession>
<dbReference type="Pfam" id="PF00024">
    <property type="entry name" value="PAN_1"/>
    <property type="match status" value="1"/>
</dbReference>
<proteinExistence type="predicted"/>
<dbReference type="PROSITE" id="PS50948">
    <property type="entry name" value="PAN"/>
    <property type="match status" value="1"/>
</dbReference>
<reference evidence="3 4" key="1">
    <citation type="submission" date="2022-05" db="EMBL/GenBank/DDBJ databases">
        <authorList>
            <consortium name="Genoscope - CEA"/>
            <person name="William W."/>
        </authorList>
    </citation>
    <scope>NUCLEOTIDE SEQUENCE [LARGE SCALE GENOMIC DNA]</scope>
</reference>
<dbReference type="SUPFAM" id="SSF57414">
    <property type="entry name" value="Hairpin loop containing domain-like"/>
    <property type="match status" value="1"/>
</dbReference>
<dbReference type="EMBL" id="CALNXJ010000002">
    <property type="protein sequence ID" value="CAH3034138.1"/>
    <property type="molecule type" value="Genomic_DNA"/>
</dbReference>
<dbReference type="Pfam" id="PF00092">
    <property type="entry name" value="VWA"/>
    <property type="match status" value="1"/>
</dbReference>
<dbReference type="Proteomes" id="UP001159428">
    <property type="component" value="Unassembled WGS sequence"/>
</dbReference>
<name>A0AAU9VRK6_9CNID</name>
<dbReference type="PANTHER" id="PTHR24020">
    <property type="entry name" value="COLLAGEN ALPHA"/>
    <property type="match status" value="1"/>
</dbReference>
<dbReference type="CDD" id="cd01450">
    <property type="entry name" value="vWFA_subfamily_ECM"/>
    <property type="match status" value="1"/>
</dbReference>
<keyword evidence="4" id="KW-1185">Reference proteome</keyword>
<dbReference type="PROSITE" id="PS50234">
    <property type="entry name" value="VWFA"/>
    <property type="match status" value="1"/>
</dbReference>
<dbReference type="InterPro" id="IPR050525">
    <property type="entry name" value="ECM_Assembly_Org"/>
</dbReference>
<evidence type="ECO:0000259" key="1">
    <source>
        <dbReference type="PROSITE" id="PS50234"/>
    </source>
</evidence>
<dbReference type="InterPro" id="IPR036465">
    <property type="entry name" value="vWFA_dom_sf"/>
</dbReference>
<evidence type="ECO:0000313" key="3">
    <source>
        <dbReference type="EMBL" id="CAH3034138.1"/>
    </source>
</evidence>
<dbReference type="InterPro" id="IPR002035">
    <property type="entry name" value="VWF_A"/>
</dbReference>
<sequence length="284" mass="31065">LIYLSSHISHSECPVAMDVAFMIDVSGSIIQSDLAALKTLISKVISQFVITADGAHVALMTFADTPNDQYYFKDKQNIFSIQEAVQGLSHPGGGSKMVVAFKEARKLFSEAAGGRDFVTRVLVIATDADFYENDFKLAVNSSKQVKDDGIIIIGLGISSQVKPIMLKALASSEEQILLVPHSASPVKKDIAGDLILMICEVARKPEAIVSLRMEGSALQGHLIKAMHSDNELLCALACLNTRNCFSFNYSMKSQLCELNHTNRLTSSDDLILNPDYAHYEMVFN</sequence>
<dbReference type="AlphaFoldDB" id="A0AAU9VRK6"/>
<dbReference type="SUPFAM" id="SSF53300">
    <property type="entry name" value="vWA-like"/>
    <property type="match status" value="1"/>
</dbReference>
<organism evidence="3 4">
    <name type="scientific">Pocillopora meandrina</name>
    <dbReference type="NCBI Taxonomy" id="46732"/>
    <lineage>
        <taxon>Eukaryota</taxon>
        <taxon>Metazoa</taxon>
        <taxon>Cnidaria</taxon>
        <taxon>Anthozoa</taxon>
        <taxon>Hexacorallia</taxon>
        <taxon>Scleractinia</taxon>
        <taxon>Astrocoeniina</taxon>
        <taxon>Pocilloporidae</taxon>
        <taxon>Pocillopora</taxon>
    </lineage>
</organism>
<protein>
    <recommendedName>
        <fullName evidence="5">VWFA domain-containing protein</fullName>
    </recommendedName>
</protein>
<evidence type="ECO:0008006" key="5">
    <source>
        <dbReference type="Google" id="ProtNLM"/>
    </source>
</evidence>
<feature type="non-terminal residue" evidence="3">
    <location>
        <position position="1"/>
    </location>
</feature>
<feature type="domain" description="VWFA" evidence="1">
    <location>
        <begin position="18"/>
        <end position="194"/>
    </location>
</feature>
<dbReference type="Gene3D" id="3.40.50.410">
    <property type="entry name" value="von Willebrand factor, type A domain"/>
    <property type="match status" value="1"/>
</dbReference>
<dbReference type="PANTHER" id="PTHR24020:SF20">
    <property type="entry name" value="PH DOMAIN-CONTAINING PROTEIN"/>
    <property type="match status" value="1"/>
</dbReference>